<dbReference type="PROSITE" id="PS50011">
    <property type="entry name" value="PROTEIN_KINASE_DOM"/>
    <property type="match status" value="1"/>
</dbReference>
<dbReference type="InterPro" id="IPR011009">
    <property type="entry name" value="Kinase-like_dom_sf"/>
</dbReference>
<feature type="region of interest" description="Disordered" evidence="3">
    <location>
        <begin position="153"/>
        <end position="179"/>
    </location>
</feature>
<feature type="domain" description="Protein kinase" evidence="4">
    <location>
        <begin position="1"/>
        <end position="186"/>
    </location>
</feature>
<sequence>MDWSKKLKMLKHIIHGLDHIHSLKIIHRDFHSGNILYDFGWFSVICDLGLSKSAIESKDDDEIYGVIPYIAPEILQSKRYTTASDVYSFGMIMWELMTGRRPFWNEHHSSPLIYRICCDYRPPIVTNAPEGYIELMQGCWINPEEEFQGRLRQDEMQEQEQPQEQLIQEQLHQEESQDQLEVQEWFHQEQLQERLH</sequence>
<dbReference type="Proteomes" id="UP001153678">
    <property type="component" value="Unassembled WGS sequence"/>
</dbReference>
<evidence type="ECO:0000313" key="5">
    <source>
        <dbReference type="EMBL" id="CAI2176958.1"/>
    </source>
</evidence>
<comment type="caution">
    <text evidence="5">The sequence shown here is derived from an EMBL/GenBank/DDBJ whole genome shotgun (WGS) entry which is preliminary data.</text>
</comment>
<protein>
    <submittedName>
        <fullName evidence="5">6365_t:CDS:1</fullName>
    </submittedName>
</protein>
<dbReference type="InterPro" id="IPR000719">
    <property type="entry name" value="Prot_kinase_dom"/>
</dbReference>
<dbReference type="SUPFAM" id="SSF56112">
    <property type="entry name" value="Protein kinase-like (PK-like)"/>
    <property type="match status" value="1"/>
</dbReference>
<dbReference type="GO" id="GO:0005524">
    <property type="term" value="F:ATP binding"/>
    <property type="evidence" value="ECO:0007669"/>
    <property type="project" value="UniProtKB-KW"/>
</dbReference>
<evidence type="ECO:0000256" key="2">
    <source>
        <dbReference type="ARBA" id="ARBA00022840"/>
    </source>
</evidence>
<evidence type="ECO:0000256" key="1">
    <source>
        <dbReference type="ARBA" id="ARBA00022741"/>
    </source>
</evidence>
<gene>
    <name evidence="5" type="ORF">FWILDA_LOCUS7844</name>
</gene>
<dbReference type="EMBL" id="CAMKVN010001585">
    <property type="protein sequence ID" value="CAI2176958.1"/>
    <property type="molecule type" value="Genomic_DNA"/>
</dbReference>
<keyword evidence="6" id="KW-1185">Reference proteome</keyword>
<feature type="compositionally biased region" description="Low complexity" evidence="3">
    <location>
        <begin position="159"/>
        <end position="170"/>
    </location>
</feature>
<evidence type="ECO:0000259" key="4">
    <source>
        <dbReference type="PROSITE" id="PS50011"/>
    </source>
</evidence>
<dbReference type="OrthoDB" id="2390637at2759"/>
<dbReference type="InterPro" id="IPR001245">
    <property type="entry name" value="Ser-Thr/Tyr_kinase_cat_dom"/>
</dbReference>
<proteinExistence type="predicted"/>
<accession>A0A9W4SPJ4</accession>
<dbReference type="PANTHER" id="PTHR44329:SF298">
    <property type="entry name" value="MIXED LINEAGE KINASE DOMAIN-LIKE PROTEIN"/>
    <property type="match status" value="1"/>
</dbReference>
<dbReference type="GO" id="GO:0004674">
    <property type="term" value="F:protein serine/threonine kinase activity"/>
    <property type="evidence" value="ECO:0007669"/>
    <property type="project" value="TreeGrafter"/>
</dbReference>
<name>A0A9W4SPJ4_9GLOM</name>
<organism evidence="5 6">
    <name type="scientific">Funneliformis geosporum</name>
    <dbReference type="NCBI Taxonomy" id="1117311"/>
    <lineage>
        <taxon>Eukaryota</taxon>
        <taxon>Fungi</taxon>
        <taxon>Fungi incertae sedis</taxon>
        <taxon>Mucoromycota</taxon>
        <taxon>Glomeromycotina</taxon>
        <taxon>Glomeromycetes</taxon>
        <taxon>Glomerales</taxon>
        <taxon>Glomeraceae</taxon>
        <taxon>Funneliformis</taxon>
    </lineage>
</organism>
<dbReference type="Pfam" id="PF07714">
    <property type="entry name" value="PK_Tyr_Ser-Thr"/>
    <property type="match status" value="1"/>
</dbReference>
<dbReference type="InterPro" id="IPR051681">
    <property type="entry name" value="Ser/Thr_Kinases-Pseudokinases"/>
</dbReference>
<keyword evidence="1" id="KW-0547">Nucleotide-binding</keyword>
<dbReference type="Gene3D" id="1.10.510.10">
    <property type="entry name" value="Transferase(Phosphotransferase) domain 1"/>
    <property type="match status" value="1"/>
</dbReference>
<dbReference type="PANTHER" id="PTHR44329">
    <property type="entry name" value="SERINE/THREONINE-PROTEIN KINASE TNNI3K-RELATED"/>
    <property type="match status" value="1"/>
</dbReference>
<dbReference type="AlphaFoldDB" id="A0A9W4SPJ4"/>
<evidence type="ECO:0000256" key="3">
    <source>
        <dbReference type="SAM" id="MobiDB-lite"/>
    </source>
</evidence>
<reference evidence="5" key="1">
    <citation type="submission" date="2022-08" db="EMBL/GenBank/DDBJ databases">
        <authorList>
            <person name="Kallberg Y."/>
            <person name="Tangrot J."/>
            <person name="Rosling A."/>
        </authorList>
    </citation>
    <scope>NUCLEOTIDE SEQUENCE</scope>
    <source>
        <strain evidence="5">Wild A</strain>
    </source>
</reference>
<keyword evidence="2" id="KW-0067">ATP-binding</keyword>
<evidence type="ECO:0000313" key="6">
    <source>
        <dbReference type="Proteomes" id="UP001153678"/>
    </source>
</evidence>